<name>A0A7S1KPP0_9EUKA</name>
<evidence type="ECO:0000256" key="4">
    <source>
        <dbReference type="ARBA" id="ARBA00022694"/>
    </source>
</evidence>
<gene>
    <name evidence="7" type="ORF">PCOS0759_LOCUS4308</name>
</gene>
<evidence type="ECO:0000256" key="3">
    <source>
        <dbReference type="ARBA" id="ARBA00021704"/>
    </source>
</evidence>
<accession>A0A7S1KPP0</accession>
<evidence type="ECO:0000256" key="2">
    <source>
        <dbReference type="ARBA" id="ARBA00008320"/>
    </source>
</evidence>
<evidence type="ECO:0000313" key="7">
    <source>
        <dbReference type="EMBL" id="CAD9081068.1"/>
    </source>
</evidence>
<dbReference type="SUPFAM" id="SSF53335">
    <property type="entry name" value="S-adenosyl-L-methionine-dependent methyltransferases"/>
    <property type="match status" value="1"/>
</dbReference>
<proteinExistence type="inferred from homology"/>
<keyword evidence="4" id="KW-0819">tRNA processing</keyword>
<evidence type="ECO:0000256" key="5">
    <source>
        <dbReference type="ARBA" id="ARBA00023242"/>
    </source>
</evidence>
<dbReference type="GO" id="GO:0031515">
    <property type="term" value="C:tRNA (m1A) methyltransferase complex"/>
    <property type="evidence" value="ECO:0007669"/>
    <property type="project" value="InterPro"/>
</dbReference>
<dbReference type="GO" id="GO:0005634">
    <property type="term" value="C:nucleus"/>
    <property type="evidence" value="ECO:0007669"/>
    <property type="project" value="UniProtKB-SubCell"/>
</dbReference>
<dbReference type="PANTHER" id="PTHR12945:SF0">
    <property type="entry name" value="TRNA (ADENINE(58)-N(1))-METHYLTRANSFERASE NON-CATALYTIC SUBUNIT TRM6"/>
    <property type="match status" value="1"/>
</dbReference>
<comment type="subcellular location">
    <subcellularLocation>
        <location evidence="1">Nucleus</location>
    </subcellularLocation>
</comment>
<evidence type="ECO:0000256" key="6">
    <source>
        <dbReference type="ARBA" id="ARBA00032319"/>
    </source>
</evidence>
<dbReference type="InterPro" id="IPR017423">
    <property type="entry name" value="TRM6"/>
</dbReference>
<protein>
    <recommendedName>
        <fullName evidence="3">tRNA (adenine(58)-N(1))-methyltransferase non-catalytic subunit TRM6</fullName>
    </recommendedName>
    <alternativeName>
        <fullName evidence="6">tRNA(m1A58)-methyltransferase subunit TRM6</fullName>
    </alternativeName>
</protein>
<dbReference type="Pfam" id="PF04189">
    <property type="entry name" value="Gcd10p"/>
    <property type="match status" value="1"/>
</dbReference>
<dbReference type="InterPro" id="IPR029063">
    <property type="entry name" value="SAM-dependent_MTases_sf"/>
</dbReference>
<dbReference type="AlphaFoldDB" id="A0A7S1KPP0"/>
<sequence>MSSSPSTFASNTIQKFQSICLVFGPISNDSTKLVISKPEKSIGKMKGRRAIPLNTLIGQEFDYWYEYKMSENKWVQMDHFPYANKEHDDEGASASMDDEDLANEVNNATIADDNQAQALSATEITKLRDETTSSSELIQKIAANSNTFQKKTKFSKEKYMRKKKQKYDLYAFVQRPTMDLIARTSFMKKASKIAYLRWDTLAQLIYNAAIKSGSNVMVLSTCHGLVPAALFDRFRDDIRLYRLFPDSRSIHANMNCIEHLHSYQPHKYVADEDELHKQNPDVKYVFPQDLKRNTVFHMPMGYFDATMKDKHLPFDYYPPLIKQFEDETIDCMIIATDEYNVEEWFPKMYAKLTKGGNFAVYSRFMKPLESLFWRLREVATCVEMYETWWRDYQVLKNRTHPKMVMNNCSGYVCHGVKIEEWDANVANFGLDDEDEMQD</sequence>
<dbReference type="Gene3D" id="3.40.50.150">
    <property type="entry name" value="Vaccinia Virus protein VP39"/>
    <property type="match status" value="1"/>
</dbReference>
<organism evidence="7">
    <name type="scientific">Percolomonas cosmopolitus</name>
    <dbReference type="NCBI Taxonomy" id="63605"/>
    <lineage>
        <taxon>Eukaryota</taxon>
        <taxon>Discoba</taxon>
        <taxon>Heterolobosea</taxon>
        <taxon>Tetramitia</taxon>
        <taxon>Eutetramitia</taxon>
        <taxon>Percolomonadidae</taxon>
        <taxon>Percolomonas</taxon>
    </lineage>
</organism>
<dbReference type="PANTHER" id="PTHR12945">
    <property type="entry name" value="TRANSLATION INITIATION FACTOR EIF3-RELATED"/>
    <property type="match status" value="1"/>
</dbReference>
<dbReference type="GO" id="GO:0030488">
    <property type="term" value="P:tRNA methylation"/>
    <property type="evidence" value="ECO:0007669"/>
    <property type="project" value="InterPro"/>
</dbReference>
<comment type="similarity">
    <text evidence="2">Belongs to the TRM6/GCD10 family.</text>
</comment>
<keyword evidence="5" id="KW-0539">Nucleus</keyword>
<reference evidence="7" key="1">
    <citation type="submission" date="2021-01" db="EMBL/GenBank/DDBJ databases">
        <authorList>
            <person name="Corre E."/>
            <person name="Pelletier E."/>
            <person name="Niang G."/>
            <person name="Scheremetjew M."/>
            <person name="Finn R."/>
            <person name="Kale V."/>
            <person name="Holt S."/>
            <person name="Cochrane G."/>
            <person name="Meng A."/>
            <person name="Brown T."/>
            <person name="Cohen L."/>
        </authorList>
    </citation>
    <scope>NUCLEOTIDE SEQUENCE</scope>
    <source>
        <strain evidence="7">WS</strain>
    </source>
</reference>
<evidence type="ECO:0000256" key="1">
    <source>
        <dbReference type="ARBA" id="ARBA00004123"/>
    </source>
</evidence>
<dbReference type="EMBL" id="HBGD01005211">
    <property type="protein sequence ID" value="CAD9081068.1"/>
    <property type="molecule type" value="Transcribed_RNA"/>
</dbReference>